<organism evidence="1 2">
    <name type="scientific">Williamwhitmania taraxaci</name>
    <dbReference type="NCBI Taxonomy" id="1640674"/>
    <lineage>
        <taxon>Bacteria</taxon>
        <taxon>Pseudomonadati</taxon>
        <taxon>Bacteroidota</taxon>
        <taxon>Bacteroidia</taxon>
        <taxon>Bacteroidales</taxon>
        <taxon>Williamwhitmaniaceae</taxon>
        <taxon>Williamwhitmania</taxon>
    </lineage>
</organism>
<evidence type="ECO:0000313" key="2">
    <source>
        <dbReference type="Proteomes" id="UP000199452"/>
    </source>
</evidence>
<dbReference type="AlphaFoldDB" id="A0A1G6PJV8"/>
<dbReference type="RefSeq" id="WP_092439587.1">
    <property type="nucleotide sequence ID" value="NZ_FMYP01000052.1"/>
</dbReference>
<dbReference type="OrthoDB" id="9946359at2"/>
<dbReference type="Proteomes" id="UP000199452">
    <property type="component" value="Unassembled WGS sequence"/>
</dbReference>
<accession>A0A1G6PJV8</accession>
<keyword evidence="2" id="KW-1185">Reference proteome</keyword>
<evidence type="ECO:0000313" key="1">
    <source>
        <dbReference type="EMBL" id="SDC80271.1"/>
    </source>
</evidence>
<protein>
    <submittedName>
        <fullName evidence="1">Uncharacterized protein</fullName>
    </submittedName>
</protein>
<name>A0A1G6PJV8_9BACT</name>
<sequence length="61" mass="6635">MKKLKIVEMGRLSDVVLLSDIDMTKVSGGQEDMAYCACDARFAMSSGTIQIGGCICHKKYS</sequence>
<dbReference type="STRING" id="1640674.SAMN05216323_105221"/>
<proteinExistence type="predicted"/>
<gene>
    <name evidence="1" type="ORF">SAMN05216323_105221</name>
</gene>
<dbReference type="EMBL" id="FMYP01000052">
    <property type="protein sequence ID" value="SDC80271.1"/>
    <property type="molecule type" value="Genomic_DNA"/>
</dbReference>
<reference evidence="1 2" key="1">
    <citation type="submission" date="2016-09" db="EMBL/GenBank/DDBJ databases">
        <authorList>
            <person name="Capua I."/>
            <person name="De Benedictis P."/>
            <person name="Joannis T."/>
            <person name="Lombin L.H."/>
            <person name="Cattoli G."/>
        </authorList>
    </citation>
    <scope>NUCLEOTIDE SEQUENCE [LARGE SCALE GENOMIC DNA]</scope>
    <source>
        <strain evidence="1 2">A7P-90m</strain>
    </source>
</reference>